<comment type="caution">
    <text evidence="4">The sequence shown here is derived from an EMBL/GenBank/DDBJ whole genome shotgun (WGS) entry which is preliminary data.</text>
</comment>
<evidence type="ECO:0000313" key="4">
    <source>
        <dbReference type="EMBL" id="GMI29168.1"/>
    </source>
</evidence>
<sequence>YSDNGQCFGAENDADYDDMNDNKLPTDAGQCFEGDKDDPNYHDDADPPGPSRLSVFALIACWGCTATCYVVLMLNNKILKTVLGLIMFGRSGGDACWRAINEFRCIVAMLVLAQAAVVRSAKLPAIDTSGARDPANAKEQGQRKLAAAVATHGQATGEGRGLAASCGLGSGTVGWYGGLVVPDTTGIRLQTAAGTPSFDSESQVQGRLEVKVGDDWVTITSWSGGMSSGGEAESTVACRQLGNELGYTLVSASKVLNTASPDGNSKYADFNNVAFDRIKVCMDAAGSNCVEHAFGTTYSSATALFSAGYLRDESVDQAGFLSAFGAVPGTYADCPMQRPGFNIQCNDGNKARWGWCGNCANQGCQIADNNDADYALGIGLAGQSTTEMGAGWTNYFASGAGTWQ</sequence>
<dbReference type="Proteomes" id="UP001165060">
    <property type="component" value="Unassembled WGS sequence"/>
</dbReference>
<keyword evidence="5" id="KW-1185">Reference proteome</keyword>
<evidence type="ECO:0000256" key="1">
    <source>
        <dbReference type="ARBA" id="ARBA00023157"/>
    </source>
</evidence>
<dbReference type="InterPro" id="IPR036772">
    <property type="entry name" value="SRCR-like_dom_sf"/>
</dbReference>
<evidence type="ECO:0000256" key="2">
    <source>
        <dbReference type="SAM" id="MobiDB-lite"/>
    </source>
</evidence>
<evidence type="ECO:0000259" key="3">
    <source>
        <dbReference type="PROSITE" id="PS50287"/>
    </source>
</evidence>
<feature type="domain" description="SRCR" evidence="3">
    <location>
        <begin position="187"/>
        <end position="242"/>
    </location>
</feature>
<dbReference type="SUPFAM" id="SSF56487">
    <property type="entry name" value="SRCR-like"/>
    <property type="match status" value="1"/>
</dbReference>
<accession>A0ABQ6MMK4</accession>
<organism evidence="4 5">
    <name type="scientific">Tetraparma gracilis</name>
    <dbReference type="NCBI Taxonomy" id="2962635"/>
    <lineage>
        <taxon>Eukaryota</taxon>
        <taxon>Sar</taxon>
        <taxon>Stramenopiles</taxon>
        <taxon>Ochrophyta</taxon>
        <taxon>Bolidophyceae</taxon>
        <taxon>Parmales</taxon>
        <taxon>Triparmaceae</taxon>
        <taxon>Tetraparma</taxon>
    </lineage>
</organism>
<feature type="non-terminal residue" evidence="4">
    <location>
        <position position="1"/>
    </location>
</feature>
<keyword evidence="1" id="KW-1015">Disulfide bond</keyword>
<feature type="region of interest" description="Disordered" evidence="2">
    <location>
        <begin position="1"/>
        <end position="29"/>
    </location>
</feature>
<protein>
    <recommendedName>
        <fullName evidence="3">SRCR domain-containing protein</fullName>
    </recommendedName>
</protein>
<gene>
    <name evidence="4" type="ORF">TeGR_g6857</name>
</gene>
<dbReference type="EMBL" id="BRYB01005802">
    <property type="protein sequence ID" value="GMI29168.1"/>
    <property type="molecule type" value="Genomic_DNA"/>
</dbReference>
<proteinExistence type="predicted"/>
<name>A0ABQ6MMK4_9STRA</name>
<dbReference type="PROSITE" id="PS50287">
    <property type="entry name" value="SRCR_2"/>
    <property type="match status" value="1"/>
</dbReference>
<dbReference type="InterPro" id="IPR001190">
    <property type="entry name" value="SRCR"/>
</dbReference>
<evidence type="ECO:0000313" key="5">
    <source>
        <dbReference type="Proteomes" id="UP001165060"/>
    </source>
</evidence>
<reference evidence="4 5" key="1">
    <citation type="journal article" date="2023" name="Commun. Biol.">
        <title>Genome analysis of Parmales, the sister group of diatoms, reveals the evolutionary specialization of diatoms from phago-mixotrophs to photoautotrophs.</title>
        <authorList>
            <person name="Ban H."/>
            <person name="Sato S."/>
            <person name="Yoshikawa S."/>
            <person name="Yamada K."/>
            <person name="Nakamura Y."/>
            <person name="Ichinomiya M."/>
            <person name="Sato N."/>
            <person name="Blanc-Mathieu R."/>
            <person name="Endo H."/>
            <person name="Kuwata A."/>
            <person name="Ogata H."/>
        </authorList>
    </citation>
    <scope>NUCLEOTIDE SEQUENCE [LARGE SCALE GENOMIC DNA]</scope>
</reference>